<dbReference type="OrthoDB" id="9789241at2"/>
<dbReference type="AlphaFoldDB" id="A0A364K3B0"/>
<organism evidence="13 14">
    <name type="scientific">Thermoflavimicrobium daqui</name>
    <dbReference type="NCBI Taxonomy" id="2137476"/>
    <lineage>
        <taxon>Bacteria</taxon>
        <taxon>Bacillati</taxon>
        <taxon>Bacillota</taxon>
        <taxon>Bacilli</taxon>
        <taxon>Bacillales</taxon>
        <taxon>Thermoactinomycetaceae</taxon>
        <taxon>Thermoflavimicrobium</taxon>
    </lineage>
</organism>
<evidence type="ECO:0000313" key="14">
    <source>
        <dbReference type="Proteomes" id="UP000251213"/>
    </source>
</evidence>
<reference evidence="13" key="1">
    <citation type="submission" date="2018-06" db="EMBL/GenBank/DDBJ databases">
        <title>Thermoflavimicrobium daqus sp. nov., a thermophilic microbe isolated from Moutai-flavour Daqu.</title>
        <authorList>
            <person name="Wang X."/>
            <person name="Zhou H."/>
        </authorList>
    </citation>
    <scope>NUCLEOTIDE SEQUENCE [LARGE SCALE GENOMIC DNA]</scope>
    <source>
        <strain evidence="13">FBKL4.011</strain>
    </source>
</reference>
<dbReference type="InterPro" id="IPR000568">
    <property type="entry name" value="ATP_synth_F0_asu"/>
</dbReference>
<dbReference type="GO" id="GO:0045259">
    <property type="term" value="C:proton-transporting ATP synthase complex"/>
    <property type="evidence" value="ECO:0007669"/>
    <property type="project" value="UniProtKB-KW"/>
</dbReference>
<sequence>MELTPKIEAFGTKFDLTIIFGSVLTAIIVLILAIAATRRLQMRPGKLQAGIEMLLDLSRNLTRMGHDDKKAEKYLGFSFTLFLFLLVANQLGVILMVTSGADTNIPALGITPEIMHEQNAHGVAWLKSPTADMSVTFAMSIGVAVGAIIISMWINGVGGYIKGRYLVGPMALLHIFEGVINPITHGMRIWANIFAGEILIGIMLQAGWAASIPLAAWMGFSLFVGVMQAYVFTVLANVYMGEKINLAH</sequence>
<dbReference type="InterPro" id="IPR045082">
    <property type="entry name" value="ATP_syn_F0_a_bact/chloroplast"/>
</dbReference>
<keyword evidence="11" id="KW-1003">Cell membrane</keyword>
<dbReference type="GO" id="GO:0005886">
    <property type="term" value="C:plasma membrane"/>
    <property type="evidence" value="ECO:0007669"/>
    <property type="project" value="UniProtKB-SubCell"/>
</dbReference>
<dbReference type="PANTHER" id="PTHR42823:SF3">
    <property type="entry name" value="ATP SYNTHASE SUBUNIT A, CHLOROPLASTIC"/>
    <property type="match status" value="1"/>
</dbReference>
<keyword evidence="7 11" id="KW-1133">Transmembrane helix</keyword>
<reference evidence="13" key="2">
    <citation type="submission" date="2018-06" db="EMBL/GenBank/DDBJ databases">
        <authorList>
            <person name="Zhirakovskaya E."/>
        </authorList>
    </citation>
    <scope>NUCLEOTIDE SEQUENCE [LARGE SCALE GENOMIC DNA]</scope>
    <source>
        <strain evidence="13">FBKL4.011</strain>
    </source>
</reference>
<evidence type="ECO:0000256" key="4">
    <source>
        <dbReference type="ARBA" id="ARBA00022547"/>
    </source>
</evidence>
<keyword evidence="9 11" id="KW-0472">Membrane</keyword>
<keyword evidence="8 11" id="KW-0406">Ion transport</keyword>
<evidence type="ECO:0000256" key="10">
    <source>
        <dbReference type="ARBA" id="ARBA00023310"/>
    </source>
</evidence>
<keyword evidence="3 11" id="KW-0813">Transport</keyword>
<feature type="transmembrane region" description="Helical" evidence="11">
    <location>
        <begin position="16"/>
        <end position="36"/>
    </location>
</feature>
<evidence type="ECO:0000256" key="12">
    <source>
        <dbReference type="RuleBase" id="RU000483"/>
    </source>
</evidence>
<dbReference type="Proteomes" id="UP000251213">
    <property type="component" value="Unassembled WGS sequence"/>
</dbReference>
<evidence type="ECO:0000256" key="7">
    <source>
        <dbReference type="ARBA" id="ARBA00022989"/>
    </source>
</evidence>
<keyword evidence="4 11" id="KW-0138">CF(0)</keyword>
<dbReference type="NCBIfam" id="TIGR01131">
    <property type="entry name" value="ATP_synt_6_or_A"/>
    <property type="match status" value="1"/>
</dbReference>
<dbReference type="RefSeq" id="WP_113659304.1">
    <property type="nucleotide sequence ID" value="NZ_KZ845668.1"/>
</dbReference>
<dbReference type="SUPFAM" id="SSF81336">
    <property type="entry name" value="F1F0 ATP synthase subunit A"/>
    <property type="match status" value="1"/>
</dbReference>
<evidence type="ECO:0000256" key="11">
    <source>
        <dbReference type="HAMAP-Rule" id="MF_01393"/>
    </source>
</evidence>
<protein>
    <recommendedName>
        <fullName evidence="11 12">ATP synthase subunit a</fullName>
    </recommendedName>
    <alternativeName>
        <fullName evidence="11">ATP synthase F0 sector subunit a</fullName>
    </alternativeName>
    <alternativeName>
        <fullName evidence="11">F-ATPase subunit 6</fullName>
    </alternativeName>
</protein>
<gene>
    <name evidence="11 13" type="primary">atpB</name>
    <name evidence="13" type="ORF">DL897_11525</name>
</gene>
<keyword evidence="5 11" id="KW-0812">Transmembrane</keyword>
<dbReference type="EMBL" id="QJKK01000006">
    <property type="protein sequence ID" value="RAL23319.1"/>
    <property type="molecule type" value="Genomic_DNA"/>
</dbReference>
<keyword evidence="10 11" id="KW-0066">ATP synthesis</keyword>
<keyword evidence="14" id="KW-1185">Reference proteome</keyword>
<evidence type="ECO:0000256" key="5">
    <source>
        <dbReference type="ARBA" id="ARBA00022692"/>
    </source>
</evidence>
<evidence type="ECO:0000256" key="1">
    <source>
        <dbReference type="ARBA" id="ARBA00004141"/>
    </source>
</evidence>
<keyword evidence="6 11" id="KW-0375">Hydrogen ion transport</keyword>
<dbReference type="CDD" id="cd00310">
    <property type="entry name" value="ATP-synt_Fo_a_6"/>
    <property type="match status" value="1"/>
</dbReference>
<comment type="subcellular location">
    <subcellularLocation>
        <location evidence="11 12">Cell membrane</location>
        <topology evidence="11 12">Multi-pass membrane protein</topology>
    </subcellularLocation>
    <subcellularLocation>
        <location evidence="1">Membrane</location>
        <topology evidence="1">Multi-pass membrane protein</topology>
    </subcellularLocation>
</comment>
<proteinExistence type="inferred from homology"/>
<feature type="transmembrane region" description="Helical" evidence="11">
    <location>
        <begin position="189"/>
        <end position="208"/>
    </location>
</feature>
<dbReference type="InterPro" id="IPR035908">
    <property type="entry name" value="F0_ATP_A_sf"/>
</dbReference>
<feature type="transmembrane region" description="Helical" evidence="11">
    <location>
        <begin position="135"/>
        <end position="154"/>
    </location>
</feature>
<accession>A0A364K3B0</accession>
<evidence type="ECO:0000256" key="9">
    <source>
        <dbReference type="ARBA" id="ARBA00023136"/>
    </source>
</evidence>
<evidence type="ECO:0000256" key="8">
    <source>
        <dbReference type="ARBA" id="ARBA00023065"/>
    </source>
</evidence>
<comment type="function">
    <text evidence="11 12">Key component of the proton channel; it plays a direct role in the translocation of protons across the membrane.</text>
</comment>
<dbReference type="GO" id="GO:0046933">
    <property type="term" value="F:proton-transporting ATP synthase activity, rotational mechanism"/>
    <property type="evidence" value="ECO:0007669"/>
    <property type="project" value="UniProtKB-UniRule"/>
</dbReference>
<evidence type="ECO:0000256" key="3">
    <source>
        <dbReference type="ARBA" id="ARBA00022448"/>
    </source>
</evidence>
<evidence type="ECO:0000256" key="2">
    <source>
        <dbReference type="ARBA" id="ARBA00006810"/>
    </source>
</evidence>
<comment type="similarity">
    <text evidence="2 11 12">Belongs to the ATPase A chain family.</text>
</comment>
<dbReference type="PANTHER" id="PTHR42823">
    <property type="entry name" value="ATP SYNTHASE SUBUNIT A, CHLOROPLASTIC"/>
    <property type="match status" value="1"/>
</dbReference>
<evidence type="ECO:0000256" key="6">
    <source>
        <dbReference type="ARBA" id="ARBA00022781"/>
    </source>
</evidence>
<dbReference type="PRINTS" id="PR00123">
    <property type="entry name" value="ATPASEA"/>
</dbReference>
<dbReference type="GO" id="GO:0042777">
    <property type="term" value="P:proton motive force-driven plasma membrane ATP synthesis"/>
    <property type="evidence" value="ECO:0007669"/>
    <property type="project" value="TreeGrafter"/>
</dbReference>
<evidence type="ECO:0000313" key="13">
    <source>
        <dbReference type="EMBL" id="RAL23319.1"/>
    </source>
</evidence>
<dbReference type="Pfam" id="PF00119">
    <property type="entry name" value="ATP-synt_A"/>
    <property type="match status" value="1"/>
</dbReference>
<comment type="caution">
    <text evidence="13">The sequence shown here is derived from an EMBL/GenBank/DDBJ whole genome shotgun (WGS) entry which is preliminary data.</text>
</comment>
<dbReference type="Gene3D" id="1.20.120.220">
    <property type="entry name" value="ATP synthase, F0 complex, subunit A"/>
    <property type="match status" value="1"/>
</dbReference>
<name>A0A364K3B0_9BACL</name>
<dbReference type="HAMAP" id="MF_01393">
    <property type="entry name" value="ATP_synth_a_bact"/>
    <property type="match status" value="1"/>
</dbReference>
<feature type="transmembrane region" description="Helical" evidence="11">
    <location>
        <begin position="74"/>
        <end position="97"/>
    </location>
</feature>
<feature type="transmembrane region" description="Helical" evidence="11">
    <location>
        <begin position="214"/>
        <end position="239"/>
    </location>
</feature>